<reference evidence="3 4" key="1">
    <citation type="submission" date="2018-05" db="EMBL/GenBank/DDBJ databases">
        <title>Reference genomes for bee gut microbiota database.</title>
        <authorList>
            <person name="Ellegaard K.M."/>
        </authorList>
    </citation>
    <scope>NUCLEOTIDE SEQUENCE [LARGE SCALE GENOMIC DNA]</scope>
    <source>
        <strain evidence="3 4">ESL0182</strain>
    </source>
</reference>
<accession>A0A2V4DZS2</accession>
<evidence type="ECO:0000313" key="4">
    <source>
        <dbReference type="Proteomes" id="UP000247932"/>
    </source>
</evidence>
<name>A0A2V4DZS2_9GAMM</name>
<sequence>MDQGIAIVIGAIIGASISGFIAWLVSKNNLKAVELTTIATIEAQSKILQADLERTGQEIKAKIGIEVLSKNRQEWINLLRKEIYDVVIIRVKLNEQILNESYTTEVLKTYVLKIQEKVAFLSLLLNPTEEHHIDLLLLLEEMERTIRNYNDELLLYISQKNTVNDINNALNNFDNTVTKIQKQAQIILKTEWNRVKEGI</sequence>
<feature type="transmembrane region" description="Helical" evidence="2">
    <location>
        <begin position="6"/>
        <end position="25"/>
    </location>
</feature>
<dbReference type="RefSeq" id="WP_110433930.1">
    <property type="nucleotide sequence ID" value="NZ_QGLR01000012.1"/>
</dbReference>
<proteinExistence type="predicted"/>
<dbReference type="Proteomes" id="UP000247932">
    <property type="component" value="Unassembled WGS sequence"/>
</dbReference>
<keyword evidence="4" id="KW-1185">Reference proteome</keyword>
<evidence type="ECO:0000313" key="3">
    <source>
        <dbReference type="EMBL" id="PXZ06365.1"/>
    </source>
</evidence>
<evidence type="ECO:0000256" key="2">
    <source>
        <dbReference type="SAM" id="Phobius"/>
    </source>
</evidence>
<keyword evidence="2" id="KW-0812">Transmembrane</keyword>
<dbReference type="OrthoDB" id="5919045at2"/>
<feature type="coiled-coil region" evidence="1">
    <location>
        <begin position="132"/>
        <end position="159"/>
    </location>
</feature>
<dbReference type="AlphaFoldDB" id="A0A2V4DZS2"/>
<gene>
    <name evidence="3" type="ORF">DKK70_10355</name>
</gene>
<evidence type="ECO:0000256" key="1">
    <source>
        <dbReference type="SAM" id="Coils"/>
    </source>
</evidence>
<keyword evidence="1" id="KW-0175">Coiled coil</keyword>
<comment type="caution">
    <text evidence="3">The sequence shown here is derived from an EMBL/GenBank/DDBJ whole genome shotgun (WGS) entry which is preliminary data.</text>
</comment>
<protein>
    <submittedName>
        <fullName evidence="3">Uncharacterized protein</fullName>
    </submittedName>
</protein>
<dbReference type="EMBL" id="QGLR01000012">
    <property type="protein sequence ID" value="PXZ06365.1"/>
    <property type="molecule type" value="Genomic_DNA"/>
</dbReference>
<keyword evidence="2" id="KW-1133">Transmembrane helix</keyword>
<keyword evidence="2" id="KW-0472">Membrane</keyword>
<organism evidence="3 4">
    <name type="scientific">Gilliamella apicola</name>
    <dbReference type="NCBI Taxonomy" id="1196095"/>
    <lineage>
        <taxon>Bacteria</taxon>
        <taxon>Pseudomonadati</taxon>
        <taxon>Pseudomonadota</taxon>
        <taxon>Gammaproteobacteria</taxon>
        <taxon>Orbales</taxon>
        <taxon>Orbaceae</taxon>
        <taxon>Gilliamella</taxon>
    </lineage>
</organism>